<gene>
    <name evidence="2" type="ORF">CCFV1_ORF002</name>
</gene>
<evidence type="ECO:0000313" key="2">
    <source>
        <dbReference type="EMBL" id="CAJ2002048.1"/>
    </source>
</evidence>
<feature type="compositionally biased region" description="Low complexity" evidence="1">
    <location>
        <begin position="301"/>
        <end position="318"/>
    </location>
</feature>
<comment type="caution">
    <text evidence="2">The sequence shown here is derived from an EMBL/GenBank/DDBJ whole genome shotgun (WGS) entry which is preliminary data.</text>
</comment>
<evidence type="ECO:0000313" key="3">
    <source>
        <dbReference type="Proteomes" id="UP001642380"/>
    </source>
</evidence>
<feature type="region of interest" description="Disordered" evidence="1">
    <location>
        <begin position="235"/>
        <end position="422"/>
    </location>
</feature>
<dbReference type="EMBL" id="CAUOPR010000001">
    <property type="protein sequence ID" value="CAJ2002048.1"/>
    <property type="molecule type" value="Genomic_DNA"/>
</dbReference>
<feature type="compositionally biased region" description="Pro residues" evidence="1">
    <location>
        <begin position="141"/>
        <end position="152"/>
    </location>
</feature>
<feature type="compositionally biased region" description="Low complexity" evidence="1">
    <location>
        <begin position="410"/>
        <end position="420"/>
    </location>
</feature>
<keyword evidence="3" id="KW-1185">Reference proteome</keyword>
<sequence length="631" mass="70921">MDANLLFQGINYDPVLHAKLSSIAEFKKLPNLNLSLVIDIFALTLEQQHDIFDFVDAIIKNVFLYVEKILKINIAKFYKIDIDSSGPTLNAYAFNGFQVSLTPIITSGDCLWMTRAIHELLPIFKVYSNVKQKETRAVTPPQSPSPQPPPTAAPTASEPAVEAEDVGEEMEEAAAVEPSILLPPPDFFSQLNPPPLNSTGLSNILQTMYMDSENHENSNTVDLFNENLYSNLQSNVRGNISPMQPIAEPPELESPQYDERGGSPEMEESEDAAETEEPEDVAEMEEPEDAAETEERRGAPEMEQPAGAAEMEEPAGAAEMEERVGATEMEKPGEEGSPEMEERVGAAEMEERVGAAEMEKPGEEGSPEMEERAGKPEFDKKRKRNRKALSEDETDSDEEHRPLRKSRIESMSSSSSSSSSYEKKIFDSVSGVSTDDGDLTTSAILSALDDEIVGMDSDEPPELLVEFKTGEKIYTQRALAKLYTRGDIESFEIKKKNFELNLHLFSTNFINLKTLLSFRDRLHGDYLTSSFCWSCYLRLEQESVDVDKAKEAIVNQIKSFLKEQFPNFVQVLTSIGETKKQIHHSEFNNLFTFLQFVHRFNLYQYFSKNNLITIAIFMLVTPNVYWESLAK</sequence>
<dbReference type="Proteomes" id="UP001642380">
    <property type="component" value="Unassembled WGS sequence"/>
</dbReference>
<evidence type="ECO:0000256" key="1">
    <source>
        <dbReference type="SAM" id="MobiDB-lite"/>
    </source>
</evidence>
<organism evidence="2 3">
    <name type="scientific">Cotesia congregata filamentous virus 1</name>
    <dbReference type="NCBI Taxonomy" id="3064291"/>
    <lineage>
        <taxon>Viruses</taxon>
        <taxon>Viruses incertae sedis</taxon>
        <taxon>Naldaviricetes</taxon>
        <taxon>Lefavirales</taxon>
        <taxon>Filamentoviridae</taxon>
        <taxon>Betafilamentovirus</taxon>
        <taxon>Betafilamentovirus cocongregatae</taxon>
    </lineage>
</organism>
<accession>A0ABC8QN42</accession>
<name>A0ABC8QN42_9VIRU</name>
<feature type="compositionally biased region" description="Basic and acidic residues" evidence="1">
    <location>
        <begin position="320"/>
        <end position="380"/>
    </location>
</feature>
<reference evidence="2 3" key="1">
    <citation type="submission" date="2024-01" db="EMBL/GenBank/DDBJ databases">
        <authorList>
            <person name="Guinet B."/>
        </authorList>
    </citation>
    <scope>NUCLEOTIDE SEQUENCE [LARGE SCALE GENOMIC DNA]</scope>
</reference>
<feature type="compositionally biased region" description="Acidic residues" evidence="1">
    <location>
        <begin position="265"/>
        <end position="292"/>
    </location>
</feature>
<feature type="region of interest" description="Disordered" evidence="1">
    <location>
        <begin position="135"/>
        <end position="174"/>
    </location>
</feature>
<proteinExistence type="predicted"/>
<feature type="compositionally biased region" description="Acidic residues" evidence="1">
    <location>
        <begin position="161"/>
        <end position="174"/>
    </location>
</feature>
<protein>
    <submittedName>
        <fullName evidence="2">Uncharacterized protein</fullName>
    </submittedName>
</protein>